<evidence type="ECO:0000313" key="2">
    <source>
        <dbReference type="EMBL" id="MDQ9073807.1"/>
    </source>
</evidence>
<gene>
    <name evidence="2" type="ORF">RFH51_20485</name>
</gene>
<protein>
    <submittedName>
        <fullName evidence="2">Uncharacterized protein</fullName>
    </submittedName>
</protein>
<sequence>MKKIIFGIIFAIVGIILYLHFKGPNLVISTTKNSVVINSVFLGDYHLGFSKIRIIQYKNNALVCELIHRHYFRANDAIIQLKYGTNTEASIFGSAPQDGLQKNCILNQQKYIVEVWGNNGFANQTKATTLIDLNK</sequence>
<dbReference type="Proteomes" id="UP001243195">
    <property type="component" value="Unassembled WGS sequence"/>
</dbReference>
<organism evidence="2 3">
    <name type="scientific">Acinetobacter gerneri</name>
    <dbReference type="NCBI Taxonomy" id="202952"/>
    <lineage>
        <taxon>Bacteria</taxon>
        <taxon>Pseudomonadati</taxon>
        <taxon>Pseudomonadota</taxon>
        <taxon>Gammaproteobacteria</taxon>
        <taxon>Moraxellales</taxon>
        <taxon>Moraxellaceae</taxon>
        <taxon>Acinetobacter</taxon>
    </lineage>
</organism>
<name>A0AAW8JML0_9GAMM</name>
<accession>A0AAW8JML0</accession>
<dbReference type="RefSeq" id="WP_277091915.1">
    <property type="nucleotide sequence ID" value="NZ_JAKVJG010000023.1"/>
</dbReference>
<keyword evidence="1" id="KW-0472">Membrane</keyword>
<evidence type="ECO:0000256" key="1">
    <source>
        <dbReference type="SAM" id="Phobius"/>
    </source>
</evidence>
<keyword evidence="1" id="KW-0812">Transmembrane</keyword>
<proteinExistence type="predicted"/>
<dbReference type="EMBL" id="JAVIDA010000067">
    <property type="protein sequence ID" value="MDQ9073807.1"/>
    <property type="molecule type" value="Genomic_DNA"/>
</dbReference>
<comment type="caution">
    <text evidence="2">The sequence shown here is derived from an EMBL/GenBank/DDBJ whole genome shotgun (WGS) entry which is preliminary data.</text>
</comment>
<keyword evidence="1" id="KW-1133">Transmembrane helix</keyword>
<evidence type="ECO:0000313" key="3">
    <source>
        <dbReference type="Proteomes" id="UP001243195"/>
    </source>
</evidence>
<dbReference type="AlphaFoldDB" id="A0AAW8JML0"/>
<reference evidence="2" key="1">
    <citation type="submission" date="2023-08" db="EMBL/GenBank/DDBJ databases">
        <title>Emergence of clinically-relevant ST2 carbapenem-resistant Acinetobacter baumannii strains in hospital sewages in Zhejiang, East of China.</title>
        <authorList>
            <person name="Kaichao C."/>
            <person name="Zhang R."/>
        </authorList>
    </citation>
    <scope>NUCLEOTIDE SEQUENCE</scope>
    <source>
        <strain evidence="2">M-SY-60</strain>
    </source>
</reference>
<feature type="transmembrane region" description="Helical" evidence="1">
    <location>
        <begin position="5"/>
        <end position="21"/>
    </location>
</feature>